<dbReference type="FunFam" id="3.10.330.10:FF:000024">
    <property type="entry name" value="AAA family ATPase peroxin 1"/>
    <property type="match status" value="1"/>
</dbReference>
<dbReference type="Pfam" id="PF09262">
    <property type="entry name" value="PEX-1N"/>
    <property type="match status" value="1"/>
</dbReference>
<evidence type="ECO:0000313" key="18">
    <source>
        <dbReference type="EMBL" id="CAX40776.1"/>
    </source>
</evidence>
<gene>
    <name evidence="17" type="ordered locus">Cd36_72230</name>
    <name evidence="18" type="ORF">CD36_72230</name>
</gene>
<dbReference type="SUPFAM" id="SSF54585">
    <property type="entry name" value="Cdc48 domain 2-like"/>
    <property type="match status" value="1"/>
</dbReference>
<keyword evidence="7" id="KW-0067">ATP-binding</keyword>
<dbReference type="OrthoDB" id="2187at2759"/>
<dbReference type="InterPro" id="IPR015342">
    <property type="entry name" value="PEX1-N_C-lobe"/>
</dbReference>
<keyword evidence="4" id="KW-0962">Peroxisome biogenesis</keyword>
<dbReference type="GO" id="GO:0016887">
    <property type="term" value="F:ATP hydrolysis activity"/>
    <property type="evidence" value="ECO:0007669"/>
    <property type="project" value="InterPro"/>
</dbReference>
<evidence type="ECO:0000256" key="8">
    <source>
        <dbReference type="ARBA" id="ARBA00022927"/>
    </source>
</evidence>
<evidence type="ECO:0000256" key="2">
    <source>
        <dbReference type="ARBA" id="ARBA00006914"/>
    </source>
</evidence>
<dbReference type="GO" id="GO:0016558">
    <property type="term" value="P:protein import into peroxisome matrix"/>
    <property type="evidence" value="ECO:0007669"/>
    <property type="project" value="TreeGrafter"/>
</dbReference>
<comment type="similarity">
    <text evidence="2">Belongs to the AAA ATPase family.</text>
</comment>
<dbReference type="RefSeq" id="XP_002421441.1">
    <property type="nucleotide sequence ID" value="XM_002421396.1"/>
</dbReference>
<dbReference type="HOGENOM" id="CLU_000688_1_1_1"/>
<dbReference type="PROSITE" id="PS00674">
    <property type="entry name" value="AAA"/>
    <property type="match status" value="1"/>
</dbReference>
<keyword evidence="5" id="KW-0547">Nucleotide-binding</keyword>
<dbReference type="PANTHER" id="PTHR23077:SF12">
    <property type="entry name" value="PEROXISOMAL ATPASE PEX1"/>
    <property type="match status" value="1"/>
</dbReference>
<name>B9WKC6_CANDC</name>
<dbReference type="Pfam" id="PF17862">
    <property type="entry name" value="AAA_lid_3"/>
    <property type="match status" value="1"/>
</dbReference>
<dbReference type="Pfam" id="PF00004">
    <property type="entry name" value="AAA"/>
    <property type="match status" value="2"/>
</dbReference>
<dbReference type="InterPro" id="IPR050168">
    <property type="entry name" value="AAA_ATPase_domain"/>
</dbReference>
<keyword evidence="6" id="KW-0378">Hydrolase</keyword>
<dbReference type="InterPro" id="IPR003959">
    <property type="entry name" value="ATPase_AAA_core"/>
</dbReference>
<evidence type="ECO:0000256" key="4">
    <source>
        <dbReference type="ARBA" id="ARBA00022593"/>
    </source>
</evidence>
<comment type="catalytic activity">
    <reaction evidence="12">
        <text>ATP + H2O = ADP + phosphate + H(+)</text>
        <dbReference type="Rhea" id="RHEA:13065"/>
        <dbReference type="ChEBI" id="CHEBI:15377"/>
        <dbReference type="ChEBI" id="CHEBI:15378"/>
        <dbReference type="ChEBI" id="CHEBI:30616"/>
        <dbReference type="ChEBI" id="CHEBI:43474"/>
        <dbReference type="ChEBI" id="CHEBI:456216"/>
    </reaction>
    <physiologicalReaction direction="left-to-right" evidence="12">
        <dbReference type="Rhea" id="RHEA:13066"/>
    </physiologicalReaction>
</comment>
<dbReference type="GO" id="GO:0005524">
    <property type="term" value="F:ATP binding"/>
    <property type="evidence" value="ECO:0007669"/>
    <property type="project" value="UniProtKB-KW"/>
</dbReference>
<evidence type="ECO:0000256" key="7">
    <source>
        <dbReference type="ARBA" id="ARBA00022840"/>
    </source>
</evidence>
<keyword evidence="8" id="KW-0653">Protein transport</keyword>
<evidence type="ECO:0000256" key="9">
    <source>
        <dbReference type="ARBA" id="ARBA00023136"/>
    </source>
</evidence>
<dbReference type="Gene3D" id="1.10.8.60">
    <property type="match status" value="2"/>
</dbReference>
<dbReference type="GO" id="GO:0005778">
    <property type="term" value="C:peroxisomal membrane"/>
    <property type="evidence" value="ECO:0007669"/>
    <property type="project" value="TreeGrafter"/>
</dbReference>
<dbReference type="GeneID" id="8048990"/>
<dbReference type="Proteomes" id="UP000002605">
    <property type="component" value="Chromosome 7"/>
</dbReference>
<evidence type="ECO:0000256" key="3">
    <source>
        <dbReference type="ARBA" id="ARBA00022448"/>
    </source>
</evidence>
<dbReference type="SUPFAM" id="SSF52540">
    <property type="entry name" value="P-loop containing nucleoside triphosphate hydrolases"/>
    <property type="match status" value="2"/>
</dbReference>
<keyword evidence="9" id="KW-0472">Membrane</keyword>
<dbReference type="VEuPathDB" id="FungiDB:CD36_72230"/>
<evidence type="ECO:0000256" key="6">
    <source>
        <dbReference type="ARBA" id="ARBA00022801"/>
    </source>
</evidence>
<dbReference type="FunFam" id="3.40.50.300:FF:000149">
    <property type="entry name" value="Nuclear valosin-containing protein-like"/>
    <property type="match status" value="1"/>
</dbReference>
<dbReference type="InterPro" id="IPR003960">
    <property type="entry name" value="ATPase_AAA_CS"/>
</dbReference>
<proteinExistence type="inferred from homology"/>
<feature type="region of interest" description="Disordered" evidence="15">
    <location>
        <begin position="182"/>
        <end position="216"/>
    </location>
</feature>
<evidence type="ECO:0000259" key="16">
    <source>
        <dbReference type="SMART" id="SM00382"/>
    </source>
</evidence>
<dbReference type="GO" id="GO:0005829">
    <property type="term" value="C:cytosol"/>
    <property type="evidence" value="ECO:0007669"/>
    <property type="project" value="TreeGrafter"/>
</dbReference>
<evidence type="ECO:0000256" key="12">
    <source>
        <dbReference type="ARBA" id="ARBA00048778"/>
    </source>
</evidence>
<sequence length="1095" mass="122883">MDNHKAKVSYKTLKSNLVNLPSNLTNLLFTANIQVQDVIIEIVTTTTTTSNKSLIKRYAGWSGMSSSDISNLEIDPIFAQSLNLIDKTPITVNLKLGNYESTNINLEPLTSSDWELVELHAQSIEDKLLSQTRCVALNQVLVVYPSISTSAKLLVTDLGSTDHTFAKISAYCEIAIAPKVREEKQHKDKTGSSNKSIASSKSTKKTPTSSSEDYSDLPSVLKRGISLPHKLYDGNETVNIAGYFVYVDIKDELPQGFSSEYVAVSVIPGPNDKTSTKTLPITEDDDNDKNKNLKENKRIIAKLVDYKFGPSGNIGLSHNLSIALNIENQIGNIISLKPAIKNLPKRPTTFTIHPYIIHSKKKEITISNNKKENKLAQQLTEIMYPDIASLPITNFMKIPIIANILPYGGLLKFRKNDEYNAWIKPYNLDTKKPIKFEIGDEILRPSSFIQQEQKINNHNNGTEYEYGEKEGKEEEEEEDEELEAIGLDDTVEEIVDSFITSENTGTLIYGNSGSGKTLLLKLVARQLNQQYGYFTKYISCDTIMNENFQNLSKNHFFKWIQVCSWNKPSILILDNIDKLMNIEMENMDNTKSNQLTEFFIANLTKIHHQLNSNLSILLSANSKDNINKLLLGSHLIENFHHLTPPDKSLRFEILEKYLINKLGLIIKVDLMDLVSETDGYLPNDLKILSDRIYHEVLFNSNNTNLQEVTEEHITKALTGYTPSNLRGVKLQKSSINWSDIGGLKEAKNILLETLEWPTKYAPIFANCPLRLRSGILLYGYPGCGKTLLASAIAGQCGLNFISIKGPEILNKYIGASEQSVRELFERAQAAKPCILFFDEFDSIAPKRGHDSTGVTDRVVNQMLTQMDGAEGLDGVYVLAATSRPDLIDSALLRPGRLDKSVICDMPNYEDRLDILKSITLKMDLSEDVNLHEIAEKTIGFSGADMQGLGYNAYLKAVHVTLEELSQREQDEANNDDGNNIEKKENSIEFFQVGNSEKKLNTNEKIQLLHQIQQFMTKKDNSDPKLKTGQDEVINKSKVLITHENFLASLKETKPSISHSEKIKLTKIYKEFVNDRDGNMPNGTPSNEIGGRTTLM</sequence>
<dbReference type="KEGG" id="cdu:CD36_72230"/>
<dbReference type="InterPro" id="IPR027417">
    <property type="entry name" value="P-loop_NTPase"/>
</dbReference>
<feature type="region of interest" description="Disordered" evidence="15">
    <location>
        <begin position="1075"/>
        <end position="1095"/>
    </location>
</feature>
<evidence type="ECO:0000256" key="1">
    <source>
        <dbReference type="ARBA" id="ARBA00004370"/>
    </source>
</evidence>
<feature type="region of interest" description="Disordered" evidence="15">
    <location>
        <begin position="452"/>
        <end position="477"/>
    </location>
</feature>
<dbReference type="eggNOG" id="KOG0735">
    <property type="taxonomic scope" value="Eukaryota"/>
</dbReference>
<comment type="function">
    <text evidence="13">Component of the PEX1-PEX6 AAA ATPase complex involved in peroxisome biosynthesis. The complex acts as a protein dislocase complex that mediates the ATP-dependent extraction of the PEX5 receptor from peroxisomal membranes, an essential step for PEX5 recycling. Specifically recognizes PEX5 monoubiquitinated at 'Cys-6', and pulls it out of the peroxisome lumen through the PEX2-PEX10-PEX12 retrotranslocation channel. Extraction by the PEX1-PEX6 AAA ATPase complex is accompanied by unfolding of the TPR repeats and release of bound cargo from PEX5.</text>
</comment>
<evidence type="ECO:0000256" key="14">
    <source>
        <dbReference type="ARBA" id="ARBA00081751"/>
    </source>
</evidence>
<dbReference type="SMART" id="SM00382">
    <property type="entry name" value="AAA"/>
    <property type="match status" value="2"/>
</dbReference>
<feature type="domain" description="AAA+ ATPase" evidence="16">
    <location>
        <begin position="771"/>
        <end position="906"/>
    </location>
</feature>
<evidence type="ECO:0000256" key="11">
    <source>
        <dbReference type="ARBA" id="ARBA00034532"/>
    </source>
</evidence>
<dbReference type="InterPro" id="IPR003593">
    <property type="entry name" value="AAA+_ATPase"/>
</dbReference>
<dbReference type="AlphaFoldDB" id="B9WKC6"/>
<evidence type="ECO:0000256" key="15">
    <source>
        <dbReference type="SAM" id="MobiDB-lite"/>
    </source>
</evidence>
<accession>B9WKC6</accession>
<dbReference type="InterPro" id="IPR041569">
    <property type="entry name" value="AAA_lid_3"/>
</dbReference>
<dbReference type="InterPro" id="IPR009010">
    <property type="entry name" value="Asp_de-COase-like_dom_sf"/>
</dbReference>
<dbReference type="Gene3D" id="3.10.330.10">
    <property type="match status" value="1"/>
</dbReference>
<evidence type="ECO:0000256" key="5">
    <source>
        <dbReference type="ARBA" id="ARBA00022741"/>
    </source>
</evidence>
<feature type="compositionally biased region" description="Polar residues" evidence="15">
    <location>
        <begin position="452"/>
        <end position="462"/>
    </location>
</feature>
<keyword evidence="3" id="KW-0813">Transport</keyword>
<dbReference type="PANTHER" id="PTHR23077">
    <property type="entry name" value="AAA-FAMILY ATPASE"/>
    <property type="match status" value="1"/>
</dbReference>
<evidence type="ECO:0000256" key="13">
    <source>
        <dbReference type="ARBA" id="ARBA00059626"/>
    </source>
</evidence>
<protein>
    <recommendedName>
        <fullName evidence="11">Peroxisomal ATPase PEX1</fullName>
    </recommendedName>
    <alternativeName>
        <fullName evidence="10">Peroxin-1</fullName>
    </alternativeName>
    <alternativeName>
        <fullName evidence="14">Peroxisome biosynthesis protein PAS1</fullName>
    </alternativeName>
</protein>
<dbReference type="CDD" id="cd00009">
    <property type="entry name" value="AAA"/>
    <property type="match status" value="1"/>
</dbReference>
<evidence type="ECO:0000313" key="17">
    <source>
        <dbReference type="CGD" id="CAL0000160018"/>
    </source>
</evidence>
<dbReference type="CDD" id="cd19526">
    <property type="entry name" value="RecA-like_PEX1_r2"/>
    <property type="match status" value="1"/>
</dbReference>
<dbReference type="SUPFAM" id="SSF50692">
    <property type="entry name" value="ADC-like"/>
    <property type="match status" value="1"/>
</dbReference>
<evidence type="ECO:0000313" key="19">
    <source>
        <dbReference type="Proteomes" id="UP000002605"/>
    </source>
</evidence>
<dbReference type="EMBL" id="FM992694">
    <property type="protein sequence ID" value="CAX40776.1"/>
    <property type="molecule type" value="Genomic_DNA"/>
</dbReference>
<dbReference type="Gene3D" id="3.40.50.300">
    <property type="entry name" value="P-loop containing nucleotide triphosphate hydrolases"/>
    <property type="match status" value="2"/>
</dbReference>
<reference evidence="18 19" key="1">
    <citation type="journal article" date="2009" name="Genome Res.">
        <title>Comparative genomics of the fungal pathogens Candida dubliniensis and Candida albicans.</title>
        <authorList>
            <person name="Jackson A.P."/>
            <person name="Gamble J.A."/>
            <person name="Yeomans T."/>
            <person name="Moran G.P."/>
            <person name="Saunders D."/>
            <person name="Harris D."/>
            <person name="Aslett M."/>
            <person name="Barrell J.F."/>
            <person name="Butler G."/>
            <person name="Citiulo F."/>
            <person name="Coleman D.C."/>
            <person name="de Groot P.W.J."/>
            <person name="Goodwin T.J."/>
            <person name="Quail M.A."/>
            <person name="McQuillan J."/>
            <person name="Munro C.A."/>
            <person name="Pain A."/>
            <person name="Poulter R.T."/>
            <person name="Rajandream M.A."/>
            <person name="Renauld H."/>
            <person name="Spiering M.J."/>
            <person name="Tivey A."/>
            <person name="Gow N.A.R."/>
            <person name="Barrell B."/>
            <person name="Sullivan D.J."/>
            <person name="Berriman M."/>
        </authorList>
    </citation>
    <scope>NUCLEOTIDE SEQUENCE [LARGE SCALE GENOMIC DNA]</scope>
    <source>
        <strain evidence="19">CD36 / ATCC MYA-646 / CBS 7987 / NCPF 3949 / NRRL Y-17841</strain>
    </source>
</reference>
<dbReference type="InterPro" id="IPR029067">
    <property type="entry name" value="CDC48_domain_2-like_sf"/>
</dbReference>
<comment type="subcellular location">
    <subcellularLocation>
        <location evidence="1">Membrane</location>
    </subcellularLocation>
</comment>
<feature type="domain" description="AAA+ ATPase" evidence="16">
    <location>
        <begin position="502"/>
        <end position="645"/>
    </location>
</feature>
<feature type="compositionally biased region" description="Low complexity" evidence="15">
    <location>
        <begin position="191"/>
        <end position="211"/>
    </location>
</feature>
<organism evidence="18 19">
    <name type="scientific">Candida dubliniensis (strain CD36 / ATCC MYA-646 / CBS 7987 / NCPF 3949 / NRRL Y-17841)</name>
    <name type="common">Yeast</name>
    <dbReference type="NCBI Taxonomy" id="573826"/>
    <lineage>
        <taxon>Eukaryota</taxon>
        <taxon>Fungi</taxon>
        <taxon>Dikarya</taxon>
        <taxon>Ascomycota</taxon>
        <taxon>Saccharomycotina</taxon>
        <taxon>Pichiomycetes</taxon>
        <taxon>Debaryomycetaceae</taxon>
        <taxon>Candida/Lodderomyces clade</taxon>
        <taxon>Candida</taxon>
    </lineage>
</organism>
<evidence type="ECO:0000256" key="10">
    <source>
        <dbReference type="ARBA" id="ARBA00032509"/>
    </source>
</evidence>
<keyword evidence="19" id="KW-1185">Reference proteome</keyword>
<dbReference type="CGD" id="CAL0000160018">
    <property type="gene designation" value="Cd36_72230"/>
</dbReference>